<dbReference type="RefSeq" id="WP_379842352.1">
    <property type="nucleotide sequence ID" value="NZ_JBHSMA010000001.1"/>
</dbReference>
<dbReference type="SUPFAM" id="SSF52980">
    <property type="entry name" value="Restriction endonuclease-like"/>
    <property type="match status" value="1"/>
</dbReference>
<protein>
    <recommendedName>
        <fullName evidence="3">NERD domain-containing protein</fullName>
    </recommendedName>
</protein>
<evidence type="ECO:0000313" key="1">
    <source>
        <dbReference type="EMBL" id="MFC5408955.1"/>
    </source>
</evidence>
<organism evidence="1 2">
    <name type="scientific">Larkinella bovis</name>
    <dbReference type="NCBI Taxonomy" id="683041"/>
    <lineage>
        <taxon>Bacteria</taxon>
        <taxon>Pseudomonadati</taxon>
        <taxon>Bacteroidota</taxon>
        <taxon>Cytophagia</taxon>
        <taxon>Cytophagales</taxon>
        <taxon>Spirosomataceae</taxon>
        <taxon>Larkinella</taxon>
    </lineage>
</organism>
<dbReference type="EMBL" id="JBHSMA010000001">
    <property type="protein sequence ID" value="MFC5408955.1"/>
    <property type="molecule type" value="Genomic_DNA"/>
</dbReference>
<gene>
    <name evidence="1" type="ORF">ACFPMF_06530</name>
</gene>
<evidence type="ECO:0008006" key="3">
    <source>
        <dbReference type="Google" id="ProtNLM"/>
    </source>
</evidence>
<sequence>MEFESLFKNFPKSNWTKYLFENSIILNFGTSKEKKEFIDKILFEIKKNIVNQRVGKIIDWMSLGVYIQPQKFLETAKRNGILRHYSYIKNISPVLEICEHFINHKSLFSLSTKEINYLESVRSLGIISKEYKKYYQDIINIFKLYKRKFGKNLDDHSIIKSLLVINEYLFLKENNLGYLDINYSINEKKTSKEEISEAISFLINMYYEIYSVNDQKKTVFIINEEFINGDKSKLLIENSLKINALRDIETRIEYFDYICVEDDNRFIVLNEDENIAKSIDITFIVMALQRTADEFMSLQFKEEGTSIEDFVIAFNQSFPDIFEYINDNYPRFKLKIPYGLFEVLSDKFENKIYFYEDTYSMIEASNNLLIKVEDLENYIIRDNITLKDLLKARNLLNVLGRIMINRFSNKEIPKGILLRSIVSVAQKNEILQLFKTIFDENKAQQVLEILTWDCKSRSTLDLQYQPIIKISNEFLFSIIVFSSSRISRNIFPLETKKNNNIKLAQINNKEPLSTSLCETLTKNGFLVLENLPIKYKNPIQNEGDIDILAIKDDLLLIIECKFLTEPASIFELRTSYDNIIKAKNQLNYIKSAMSDEIYRNQFLSSKLQTTKLKANYKFQYAIVTSNKVFWGLNIDGFPVRSIYEVSNFFDTGVWMIKFPNEEIIHKKIWANEIINDDDIIQFFSRESYFKILYECLNPYFEKVGNNIELLKYSLNMTALSSKI</sequence>
<dbReference type="InterPro" id="IPR011335">
    <property type="entry name" value="Restrct_endonuc-II-like"/>
</dbReference>
<reference evidence="2" key="1">
    <citation type="journal article" date="2019" name="Int. J. Syst. Evol. Microbiol.">
        <title>The Global Catalogue of Microorganisms (GCM) 10K type strain sequencing project: providing services to taxonomists for standard genome sequencing and annotation.</title>
        <authorList>
            <consortium name="The Broad Institute Genomics Platform"/>
            <consortium name="The Broad Institute Genome Sequencing Center for Infectious Disease"/>
            <person name="Wu L."/>
            <person name="Ma J."/>
        </authorList>
    </citation>
    <scope>NUCLEOTIDE SEQUENCE [LARGE SCALE GENOMIC DNA]</scope>
    <source>
        <strain evidence="2">CCUG 55250</strain>
    </source>
</reference>
<proteinExistence type="predicted"/>
<dbReference type="Proteomes" id="UP001596106">
    <property type="component" value="Unassembled WGS sequence"/>
</dbReference>
<comment type="caution">
    <text evidence="1">The sequence shown here is derived from an EMBL/GenBank/DDBJ whole genome shotgun (WGS) entry which is preliminary data.</text>
</comment>
<name>A0ABW0I5Z7_9BACT</name>
<evidence type="ECO:0000313" key="2">
    <source>
        <dbReference type="Proteomes" id="UP001596106"/>
    </source>
</evidence>
<accession>A0ABW0I5Z7</accession>
<keyword evidence="2" id="KW-1185">Reference proteome</keyword>